<dbReference type="EMBL" id="SWFT01000026">
    <property type="protein sequence ID" value="KAA8907279.1"/>
    <property type="molecule type" value="Genomic_DNA"/>
</dbReference>
<feature type="region of interest" description="Disordered" evidence="7">
    <location>
        <begin position="47"/>
        <end position="108"/>
    </location>
</feature>
<keyword evidence="9" id="KW-1185">Reference proteome</keyword>
<evidence type="ECO:0000256" key="2">
    <source>
        <dbReference type="ARBA" id="ARBA00004496"/>
    </source>
</evidence>
<proteinExistence type="inferred from homology"/>
<evidence type="ECO:0000256" key="1">
    <source>
        <dbReference type="ARBA" id="ARBA00004123"/>
    </source>
</evidence>
<evidence type="ECO:0000256" key="5">
    <source>
        <dbReference type="ARBA" id="ARBA00022490"/>
    </source>
</evidence>
<dbReference type="GO" id="GO:0005634">
    <property type="term" value="C:nucleus"/>
    <property type="evidence" value="ECO:0007669"/>
    <property type="project" value="UniProtKB-SubCell"/>
</dbReference>
<organism evidence="8 9">
    <name type="scientific">Diutina rugosa</name>
    <name type="common">Yeast</name>
    <name type="synonym">Candida rugosa</name>
    <dbReference type="NCBI Taxonomy" id="5481"/>
    <lineage>
        <taxon>Eukaryota</taxon>
        <taxon>Fungi</taxon>
        <taxon>Dikarya</taxon>
        <taxon>Ascomycota</taxon>
        <taxon>Saccharomycotina</taxon>
        <taxon>Pichiomycetes</taxon>
        <taxon>Debaryomycetaceae</taxon>
        <taxon>Diutina</taxon>
    </lineage>
</organism>
<keyword evidence="6" id="KW-0539">Nucleus</keyword>
<feature type="compositionally biased region" description="Polar residues" evidence="7">
    <location>
        <begin position="7"/>
        <end position="21"/>
    </location>
</feature>
<reference evidence="8 9" key="1">
    <citation type="submission" date="2019-07" db="EMBL/GenBank/DDBJ databases">
        <title>Genome assembly of two rare yeast pathogens: Diutina rugosa and Trichomonascus ciferrii.</title>
        <authorList>
            <person name="Mixao V."/>
            <person name="Saus E."/>
            <person name="Hansen A."/>
            <person name="Lass-Flor C."/>
            <person name="Gabaldon T."/>
        </authorList>
    </citation>
    <scope>NUCLEOTIDE SEQUENCE [LARGE SCALE GENOMIC DNA]</scope>
    <source>
        <strain evidence="8 9">CBS 613</strain>
    </source>
</reference>
<comment type="caution">
    <text evidence="8">The sequence shown here is derived from an EMBL/GenBank/DDBJ whole genome shotgun (WGS) entry which is preliminary data.</text>
</comment>
<evidence type="ECO:0000313" key="9">
    <source>
        <dbReference type="Proteomes" id="UP000449547"/>
    </source>
</evidence>
<feature type="region of interest" description="Disordered" evidence="7">
    <location>
        <begin position="1"/>
        <end position="22"/>
    </location>
</feature>
<feature type="compositionally biased region" description="Polar residues" evidence="7">
    <location>
        <begin position="68"/>
        <end position="80"/>
    </location>
</feature>
<comment type="similarity">
    <text evidence="3">Belongs to the DIF1/spd1 family.</text>
</comment>
<evidence type="ECO:0000256" key="3">
    <source>
        <dbReference type="ARBA" id="ARBA00005459"/>
    </source>
</evidence>
<name>A0A642UX10_DIURU</name>
<evidence type="ECO:0000313" key="8">
    <source>
        <dbReference type="EMBL" id="KAA8907279.1"/>
    </source>
</evidence>
<dbReference type="GeneID" id="54779252"/>
<keyword evidence="5" id="KW-0963">Cytoplasm</keyword>
<dbReference type="Proteomes" id="UP000449547">
    <property type="component" value="Unassembled WGS sequence"/>
</dbReference>
<evidence type="ECO:0000256" key="7">
    <source>
        <dbReference type="SAM" id="MobiDB-lite"/>
    </source>
</evidence>
<evidence type="ECO:0000256" key="6">
    <source>
        <dbReference type="ARBA" id="ARBA00023242"/>
    </source>
</evidence>
<dbReference type="InterPro" id="IPR013900">
    <property type="entry name" value="RNR_inhibitor"/>
</dbReference>
<dbReference type="Pfam" id="PF08591">
    <property type="entry name" value="RNR_inhib"/>
    <property type="match status" value="1"/>
</dbReference>
<dbReference type="OrthoDB" id="4072855at2759"/>
<evidence type="ECO:0000256" key="4">
    <source>
        <dbReference type="ARBA" id="ARBA00021625"/>
    </source>
</evidence>
<gene>
    <name evidence="8" type="ORF">DIURU_000599</name>
</gene>
<dbReference type="AlphaFoldDB" id="A0A642UX10"/>
<sequence>MYKRQHTQTSQAVSTPSYTQDQDIHAQLSTVGMKVRQSVAMGYKVPTDIPSRVPLPPSMDKPPALSAGSGSTLDTMSGSNLGDWGMSPVQTLPESNPGRKRHLEGEPIKLVRPPLGELRFDEQF</sequence>
<protein>
    <recommendedName>
        <fullName evidence="4">Damage-regulated import facilitator 1</fullName>
    </recommendedName>
</protein>
<comment type="subcellular location">
    <subcellularLocation>
        <location evidence="2">Cytoplasm</location>
    </subcellularLocation>
    <subcellularLocation>
        <location evidence="1">Nucleus</location>
    </subcellularLocation>
</comment>
<dbReference type="GO" id="GO:0005737">
    <property type="term" value="C:cytoplasm"/>
    <property type="evidence" value="ECO:0007669"/>
    <property type="project" value="UniProtKB-SubCell"/>
</dbReference>
<accession>A0A642UX10</accession>
<dbReference type="VEuPathDB" id="FungiDB:DIURU_000599"/>
<dbReference type="RefSeq" id="XP_034014588.1">
    <property type="nucleotide sequence ID" value="XM_034158864.1"/>
</dbReference>